<evidence type="ECO:0000256" key="2">
    <source>
        <dbReference type="ARBA" id="ARBA00008834"/>
    </source>
</evidence>
<evidence type="ECO:0000313" key="13">
    <source>
        <dbReference type="Proteomes" id="UP001211907"/>
    </source>
</evidence>
<keyword evidence="6" id="KW-1015">Disulfide bond</keyword>
<dbReference type="Gene3D" id="2.160.20.10">
    <property type="entry name" value="Single-stranded right-handed beta-helix, Pectin lyase-like"/>
    <property type="match status" value="1"/>
</dbReference>
<evidence type="ECO:0008006" key="14">
    <source>
        <dbReference type="Google" id="ProtNLM"/>
    </source>
</evidence>
<reference evidence="12" key="1">
    <citation type="submission" date="2020-05" db="EMBL/GenBank/DDBJ databases">
        <title>Phylogenomic resolution of chytrid fungi.</title>
        <authorList>
            <person name="Stajich J.E."/>
            <person name="Amses K."/>
            <person name="Simmons R."/>
            <person name="Seto K."/>
            <person name="Myers J."/>
            <person name="Bonds A."/>
            <person name="Quandt C.A."/>
            <person name="Barry K."/>
            <person name="Liu P."/>
            <person name="Grigoriev I."/>
            <person name="Longcore J.E."/>
            <person name="James T.Y."/>
        </authorList>
    </citation>
    <scope>NUCLEOTIDE SEQUENCE</scope>
    <source>
        <strain evidence="12">JEL0513</strain>
    </source>
</reference>
<keyword evidence="3" id="KW-0964">Secreted</keyword>
<dbReference type="AlphaFoldDB" id="A0AAD5XB57"/>
<comment type="caution">
    <text evidence="12">The sequence shown here is derived from an EMBL/GenBank/DDBJ whole genome shotgun (WGS) entry which is preliminary data.</text>
</comment>
<dbReference type="GO" id="GO:0071555">
    <property type="term" value="P:cell wall organization"/>
    <property type="evidence" value="ECO:0007669"/>
    <property type="project" value="UniProtKB-KW"/>
</dbReference>
<dbReference type="GO" id="GO:0005975">
    <property type="term" value="P:carbohydrate metabolic process"/>
    <property type="evidence" value="ECO:0007669"/>
    <property type="project" value="InterPro"/>
</dbReference>
<feature type="non-terminal residue" evidence="12">
    <location>
        <position position="385"/>
    </location>
</feature>
<evidence type="ECO:0000256" key="8">
    <source>
        <dbReference type="ARBA" id="ARBA00023295"/>
    </source>
</evidence>
<dbReference type="InterPro" id="IPR000743">
    <property type="entry name" value="Glyco_hydro_28"/>
</dbReference>
<dbReference type="PANTHER" id="PTHR31736">
    <property type="match status" value="1"/>
</dbReference>
<keyword evidence="7" id="KW-0325">Glycoprotein</keyword>
<evidence type="ECO:0000256" key="11">
    <source>
        <dbReference type="SAM" id="SignalP"/>
    </source>
</evidence>
<dbReference type="PANTHER" id="PTHR31736:SF19">
    <property type="entry name" value="PECTIN LYASE SUPERFAMILY PROTEIN-RELATED"/>
    <property type="match status" value="1"/>
</dbReference>
<dbReference type="EMBL" id="JADGJH010004685">
    <property type="protein sequence ID" value="KAJ3084938.1"/>
    <property type="molecule type" value="Genomic_DNA"/>
</dbReference>
<evidence type="ECO:0000256" key="4">
    <source>
        <dbReference type="ARBA" id="ARBA00022729"/>
    </source>
</evidence>
<keyword evidence="5 10" id="KW-0378">Hydrolase</keyword>
<name>A0AAD5XB57_9FUNG</name>
<dbReference type="InterPro" id="IPR012334">
    <property type="entry name" value="Pectin_lyas_fold"/>
</dbReference>
<evidence type="ECO:0000256" key="1">
    <source>
        <dbReference type="ARBA" id="ARBA00004613"/>
    </source>
</evidence>
<evidence type="ECO:0000256" key="7">
    <source>
        <dbReference type="ARBA" id="ARBA00023180"/>
    </source>
</evidence>
<keyword evidence="13" id="KW-1185">Reference proteome</keyword>
<evidence type="ECO:0000256" key="10">
    <source>
        <dbReference type="RuleBase" id="RU361169"/>
    </source>
</evidence>
<keyword evidence="4 11" id="KW-0732">Signal</keyword>
<dbReference type="InterPro" id="IPR011050">
    <property type="entry name" value="Pectin_lyase_fold/virulence"/>
</dbReference>
<evidence type="ECO:0000256" key="3">
    <source>
        <dbReference type="ARBA" id="ARBA00022525"/>
    </source>
</evidence>
<dbReference type="Proteomes" id="UP001211907">
    <property type="component" value="Unassembled WGS sequence"/>
</dbReference>
<dbReference type="SUPFAM" id="SSF51126">
    <property type="entry name" value="Pectin lyase-like"/>
    <property type="match status" value="1"/>
</dbReference>
<protein>
    <recommendedName>
        <fullName evidence="14">Glycoside hydrolase family 28 protein</fullName>
    </recommendedName>
</protein>
<evidence type="ECO:0000313" key="12">
    <source>
        <dbReference type="EMBL" id="KAJ3084938.1"/>
    </source>
</evidence>
<evidence type="ECO:0000256" key="6">
    <source>
        <dbReference type="ARBA" id="ARBA00023157"/>
    </source>
</evidence>
<keyword evidence="9" id="KW-0961">Cell wall biogenesis/degradation</keyword>
<dbReference type="Pfam" id="PF00295">
    <property type="entry name" value="Glyco_hydro_28"/>
    <property type="match status" value="1"/>
</dbReference>
<keyword evidence="8 10" id="KW-0326">Glycosidase</keyword>
<feature type="signal peptide" evidence="11">
    <location>
        <begin position="1"/>
        <end position="20"/>
    </location>
</feature>
<proteinExistence type="inferred from homology"/>
<feature type="chain" id="PRO_5042050396" description="Glycoside hydrolase family 28 protein" evidence="11">
    <location>
        <begin position="21"/>
        <end position="385"/>
    </location>
</feature>
<comment type="subcellular location">
    <subcellularLocation>
        <location evidence="1">Secreted</location>
    </subcellularLocation>
</comment>
<evidence type="ECO:0000256" key="5">
    <source>
        <dbReference type="ARBA" id="ARBA00022801"/>
    </source>
</evidence>
<dbReference type="GO" id="GO:0046576">
    <property type="term" value="F:rhamnogalacturonan alpha-L-rhamnopyranosyl-(1-&gt;4)-alpha-D-galactopyranosyluronide lyase activity"/>
    <property type="evidence" value="ECO:0007669"/>
    <property type="project" value="UniProtKB-ARBA"/>
</dbReference>
<gene>
    <name evidence="12" type="ORF">HK100_009216</name>
</gene>
<dbReference type="GO" id="GO:0005576">
    <property type="term" value="C:extracellular region"/>
    <property type="evidence" value="ECO:0007669"/>
    <property type="project" value="UniProtKB-SubCell"/>
</dbReference>
<evidence type="ECO:0000256" key="9">
    <source>
        <dbReference type="ARBA" id="ARBA00023316"/>
    </source>
</evidence>
<organism evidence="12 13">
    <name type="scientific">Physocladia obscura</name>
    <dbReference type="NCBI Taxonomy" id="109957"/>
    <lineage>
        <taxon>Eukaryota</taxon>
        <taxon>Fungi</taxon>
        <taxon>Fungi incertae sedis</taxon>
        <taxon>Chytridiomycota</taxon>
        <taxon>Chytridiomycota incertae sedis</taxon>
        <taxon>Chytridiomycetes</taxon>
        <taxon>Chytridiales</taxon>
        <taxon>Chytriomycetaceae</taxon>
        <taxon>Physocladia</taxon>
    </lineage>
</organism>
<dbReference type="GO" id="GO:0004650">
    <property type="term" value="F:polygalacturonase activity"/>
    <property type="evidence" value="ECO:0007669"/>
    <property type="project" value="InterPro"/>
</dbReference>
<sequence length="385" mass="40907">MKLNWLIISIIGAVIPGSTFVESATIAACNILSYPPTTKNGTTDYGPSIWAAYNDCIKTKQSDVLLVPAGKTFDVNVFGTLGGSNWKFQLDGTLNFLFNPAVNSGTLLIWSHATNVTLTGTGTIVGNGALWRPNNSVTAYPSRPRLIRFQQSESIIITGKLVLLNSPMFHITLDTCNNSLVEGVRIVADNIGATDGIDISGNNNIVRNVAVQNGDECVTVKSPANGIFVENVVCTLTGGCQMGTFGATGGVAAVENIHYRNVTMIGSQTAAYIKSYPTTNGYIRNVLYEDFKVENTLYVFGINTYWCHGTCPAATGNLAISNVTFQNFVGSQASSSARPVVLLQCLNDNGDGCKDIHFVNDSVTSGKGVADTISYACGTGRPSLP</sequence>
<accession>A0AAD5XB57</accession>
<comment type="similarity">
    <text evidence="2 10">Belongs to the glycosyl hydrolase 28 family.</text>
</comment>